<protein>
    <submittedName>
        <fullName evidence="1">Uncharacterized protein</fullName>
    </submittedName>
</protein>
<dbReference type="AlphaFoldDB" id="A0A5C6CI61"/>
<keyword evidence="2" id="KW-1185">Reference proteome</keyword>
<gene>
    <name evidence="1" type="ORF">Pla52o_24280</name>
</gene>
<dbReference type="OrthoDB" id="276949at2"/>
<proteinExistence type="predicted"/>
<dbReference type="EMBL" id="SJPT01000004">
    <property type="protein sequence ID" value="TWU22896.1"/>
    <property type="molecule type" value="Genomic_DNA"/>
</dbReference>
<name>A0A5C6CI61_9BACT</name>
<evidence type="ECO:0000313" key="2">
    <source>
        <dbReference type="Proteomes" id="UP000316304"/>
    </source>
</evidence>
<comment type="caution">
    <text evidence="1">The sequence shown here is derived from an EMBL/GenBank/DDBJ whole genome shotgun (WGS) entry which is preliminary data.</text>
</comment>
<dbReference type="Proteomes" id="UP000316304">
    <property type="component" value="Unassembled WGS sequence"/>
</dbReference>
<organism evidence="1 2">
    <name type="scientific">Novipirellula galeiformis</name>
    <dbReference type="NCBI Taxonomy" id="2528004"/>
    <lineage>
        <taxon>Bacteria</taxon>
        <taxon>Pseudomonadati</taxon>
        <taxon>Planctomycetota</taxon>
        <taxon>Planctomycetia</taxon>
        <taxon>Pirellulales</taxon>
        <taxon>Pirellulaceae</taxon>
        <taxon>Novipirellula</taxon>
    </lineage>
</organism>
<accession>A0A5C6CI61</accession>
<reference evidence="1 2" key="1">
    <citation type="submission" date="2019-02" db="EMBL/GenBank/DDBJ databases">
        <title>Deep-cultivation of Planctomycetes and their phenomic and genomic characterization uncovers novel biology.</title>
        <authorList>
            <person name="Wiegand S."/>
            <person name="Jogler M."/>
            <person name="Boedeker C."/>
            <person name="Pinto D."/>
            <person name="Vollmers J."/>
            <person name="Rivas-Marin E."/>
            <person name="Kohn T."/>
            <person name="Peeters S.H."/>
            <person name="Heuer A."/>
            <person name="Rast P."/>
            <person name="Oberbeckmann S."/>
            <person name="Bunk B."/>
            <person name="Jeske O."/>
            <person name="Meyerdierks A."/>
            <person name="Storesund J.E."/>
            <person name="Kallscheuer N."/>
            <person name="Luecker S."/>
            <person name="Lage O.M."/>
            <person name="Pohl T."/>
            <person name="Merkel B.J."/>
            <person name="Hornburger P."/>
            <person name="Mueller R.-W."/>
            <person name="Bruemmer F."/>
            <person name="Labrenz M."/>
            <person name="Spormann A.M."/>
            <person name="Op Den Camp H."/>
            <person name="Overmann J."/>
            <person name="Amann R."/>
            <person name="Jetten M.S.M."/>
            <person name="Mascher T."/>
            <person name="Medema M.H."/>
            <person name="Devos D.P."/>
            <person name="Kaster A.-K."/>
            <person name="Ovreas L."/>
            <person name="Rohde M."/>
            <person name="Galperin M.Y."/>
            <person name="Jogler C."/>
        </authorList>
    </citation>
    <scope>NUCLEOTIDE SEQUENCE [LARGE SCALE GENOMIC DNA]</scope>
    <source>
        <strain evidence="1 2">Pla52o</strain>
    </source>
</reference>
<dbReference type="RefSeq" id="WP_146594718.1">
    <property type="nucleotide sequence ID" value="NZ_SJPT01000004.1"/>
</dbReference>
<evidence type="ECO:0000313" key="1">
    <source>
        <dbReference type="EMBL" id="TWU22896.1"/>
    </source>
</evidence>
<sequence>MKNLLLLIVVLFAVVLRVDSLRSASTHEASPELIRACQIAERAALGERVEGSESGDTVDRAVVQMLRFDSNAWVVVTNGGDGQPGKADVDDDFNGVVDDASERGAFGSDDQCEVLSVDATVSPTTDPAISVLSRGGFVPVQDPQRLQSDDSPRRLIVSGEASGKSWTFAIDVPR</sequence>